<proteinExistence type="predicted"/>
<sequence length="391" mass="44494">MPQPLDEAISRQAFKTENVASTMLIVLQEEEEQISLSSTSSTHSASTRRLAKKTTQTLIYDVKNAELSTMKYFIDKLESGEQESTDKLLARATYSSCTPLNWTENQYWKIEFNKIRPAMKLPSHLLDEEYHRVQTKVRQKINEFDSLTLVSDGWTDMKGNPLLNFVVFASPEPLFSKAIETKTKSHTAQYMIKVVGEGLVTDHASNIKCALTILKKYPHLITFGCLGHGLNLLAKDICKLNTVDRTVESVKNKHTTSQVLKQIQQERQGTVHQSPLNRQEEEELMKIFRQRKGFCFHCVQHATCLLDPKQKDSMLTEEETSMTIQTISDIAETISDVDAGVVLGNLTEYKAEHNAWSRKAIWNAANNTSHVTWWRDFHGPSPLAKTSIQQY</sequence>
<dbReference type="EMBL" id="JARBHB010000004">
    <property type="protein sequence ID" value="KAJ8886289.1"/>
    <property type="molecule type" value="Genomic_DNA"/>
</dbReference>
<organism evidence="2 3">
    <name type="scientific">Dryococelus australis</name>
    <dbReference type="NCBI Taxonomy" id="614101"/>
    <lineage>
        <taxon>Eukaryota</taxon>
        <taxon>Metazoa</taxon>
        <taxon>Ecdysozoa</taxon>
        <taxon>Arthropoda</taxon>
        <taxon>Hexapoda</taxon>
        <taxon>Insecta</taxon>
        <taxon>Pterygota</taxon>
        <taxon>Neoptera</taxon>
        <taxon>Polyneoptera</taxon>
        <taxon>Phasmatodea</taxon>
        <taxon>Verophasmatodea</taxon>
        <taxon>Anareolatae</taxon>
        <taxon>Phasmatidae</taxon>
        <taxon>Eurycanthinae</taxon>
        <taxon>Dryococelus</taxon>
    </lineage>
</organism>
<dbReference type="Proteomes" id="UP001159363">
    <property type="component" value="Chromosome X"/>
</dbReference>
<dbReference type="InterPro" id="IPR007021">
    <property type="entry name" value="DUF659"/>
</dbReference>
<feature type="non-terminal residue" evidence="2">
    <location>
        <position position="391"/>
    </location>
</feature>
<protein>
    <recommendedName>
        <fullName evidence="1">DUF659 domain-containing protein</fullName>
    </recommendedName>
</protein>
<feature type="domain" description="DUF659" evidence="1">
    <location>
        <begin position="120"/>
        <end position="251"/>
    </location>
</feature>
<keyword evidence="3" id="KW-1185">Reference proteome</keyword>
<comment type="caution">
    <text evidence="2">The sequence shown here is derived from an EMBL/GenBank/DDBJ whole genome shotgun (WGS) entry which is preliminary data.</text>
</comment>
<accession>A0ABQ9HPJ1</accession>
<evidence type="ECO:0000313" key="2">
    <source>
        <dbReference type="EMBL" id="KAJ8886289.1"/>
    </source>
</evidence>
<gene>
    <name evidence="2" type="ORF">PR048_012499</name>
</gene>
<dbReference type="Pfam" id="PF04937">
    <property type="entry name" value="DUF659"/>
    <property type="match status" value="1"/>
</dbReference>
<reference evidence="2 3" key="1">
    <citation type="submission" date="2023-02" db="EMBL/GenBank/DDBJ databases">
        <title>LHISI_Scaffold_Assembly.</title>
        <authorList>
            <person name="Stuart O.P."/>
            <person name="Cleave R."/>
            <person name="Magrath M.J.L."/>
            <person name="Mikheyev A.S."/>
        </authorList>
    </citation>
    <scope>NUCLEOTIDE SEQUENCE [LARGE SCALE GENOMIC DNA]</scope>
    <source>
        <strain evidence="2">Daus_M_001</strain>
        <tissue evidence="2">Leg muscle</tissue>
    </source>
</reference>
<evidence type="ECO:0000259" key="1">
    <source>
        <dbReference type="Pfam" id="PF04937"/>
    </source>
</evidence>
<name>A0ABQ9HPJ1_9NEOP</name>
<evidence type="ECO:0000313" key="3">
    <source>
        <dbReference type="Proteomes" id="UP001159363"/>
    </source>
</evidence>